<proteinExistence type="inferred from homology"/>
<evidence type="ECO:0000256" key="2">
    <source>
        <dbReference type="ARBA" id="ARBA00022679"/>
    </source>
</evidence>
<dbReference type="GO" id="GO:0005524">
    <property type="term" value="F:ATP binding"/>
    <property type="evidence" value="ECO:0007669"/>
    <property type="project" value="UniProtKB-UniRule"/>
</dbReference>
<dbReference type="InterPro" id="IPR003594">
    <property type="entry name" value="HATPase_dom"/>
</dbReference>
<dbReference type="GO" id="GO:0010906">
    <property type="term" value="P:regulation of glucose metabolic process"/>
    <property type="evidence" value="ECO:0007669"/>
    <property type="project" value="TreeGrafter"/>
</dbReference>
<accession>A0A6A3HLQ5</accession>
<evidence type="ECO:0000256" key="1">
    <source>
        <dbReference type="ARBA" id="ARBA00006155"/>
    </source>
</evidence>
<evidence type="ECO:0000256" key="5">
    <source>
        <dbReference type="ARBA" id="ARBA00022840"/>
    </source>
</evidence>
<dbReference type="Pfam" id="PF10436">
    <property type="entry name" value="BCDHK_Adom3"/>
    <property type="match status" value="2"/>
</dbReference>
<sequence length="991" mass="110088">MEIVRRGATPQNLSRVLVLVAKTTSAHHCGVALHAHTVNPKLEEAAISMDKVREIAVTEPQPLSLRQMRTFATSGNKMRIISAQFLHKELQSRFARAIMELSDLPLGLSNTAVIQQTIGVYRQELHWINTTKPPTTISEDRQFTENLRQAKLRGSNLVPLICYALQQLKAKDLDFGQLQLESVQEDIKDRLDKFFMGRIGIRMLVGHYVESLEQPGGRVHRVNVEQIVREACDRAQKLCVEYCGEAPRVEILVTPSVDMPFMYVESHLHHMVFELVKNSMRATVKHQRSRAKQSRKQVKSVVERVMNPKSPSLGFFLLAVQDVAGVKIFSEASKLPADGELPPVEIVICQGKEDLTVKVTDQGGGIPRSRWNKLWHYDYTTSSLYPPVDPEKYLTYREQFRGGGYGLPMARLFARYFGGDITLSSQEGVGTTGFIHAHRLGTNTESVVPLRRRVQAVADWGADRLAASSIRVGAKAIEGFIHASSAKEASVAGATDGSPVSVRRLVPGPRLKWSPNCHYSGHFSFALAQTTNTTESAVDLMRRGGSSARRQAAAIGRTRVHARCIQIHRFAPELHETPISMDQVRDIAGTEPTPLSLQQMRTCADGGAKLRIVSAKFLHKELQSRFARAIVELSDLPLGLSDTTSIRDAIDVYRRELNWINTTKQPTSVAEDRQFTETLRQAKARGSNLVPLICYGLQQLKATDLGHSALQIQSAQEDIKDRLDKFFLGRIGIRMLIGQHVESLENPGGRVHLVNVEEIVREACDRATQLCVQYCGEAPPVEIHATASASTPLMYVRSHLHHMVFELVKNAMRATVQHHKKLTHRAPGAVNHFKQVMNPDSPSLGFFLPSVNDVSGVKIFPDVSKYKLGGGLPPVEIVICVGSEDLTIKVSDDGGGVPRSRWNKLWHYDYTTSRPCPPIDSNNYHSYRQHFSGGGYGLPMARLFARYFGGEVTFSSLEGSGSTGFIQAHRLGTNMEVVPGHASFNLPPLYS</sequence>
<dbReference type="Gene3D" id="1.20.140.20">
    <property type="entry name" value="Alpha-ketoacid/pyruvate dehydrogenase kinase, N-terminal domain"/>
    <property type="match status" value="2"/>
</dbReference>
<protein>
    <recommendedName>
        <fullName evidence="8">Protein-serine/threonine kinase</fullName>
        <ecNumber evidence="8">2.7.11.-</ecNumber>
    </recommendedName>
</protein>
<keyword evidence="3 8" id="KW-0547">Nucleotide-binding</keyword>
<feature type="domain" description="Histidine kinase/HSP90-like ATPase" evidence="9">
    <location>
        <begin position="263"/>
        <end position="454"/>
    </location>
</feature>
<evidence type="ECO:0000256" key="3">
    <source>
        <dbReference type="ARBA" id="ARBA00022741"/>
    </source>
</evidence>
<comment type="subcellular location">
    <subcellularLocation>
        <location evidence="8">Mitochondrion matrix</location>
    </subcellularLocation>
</comment>
<comment type="similarity">
    <text evidence="1 8">Belongs to the PDK/BCKDK protein kinase family.</text>
</comment>
<dbReference type="AlphaFoldDB" id="A0A6A3HLQ5"/>
<dbReference type="EMBL" id="QXFW01003529">
    <property type="protein sequence ID" value="KAE8970247.1"/>
    <property type="molecule type" value="Genomic_DNA"/>
</dbReference>
<evidence type="ECO:0000256" key="4">
    <source>
        <dbReference type="ARBA" id="ARBA00022777"/>
    </source>
</evidence>
<dbReference type="GO" id="GO:0004740">
    <property type="term" value="F:pyruvate dehydrogenase (acetyl-transferring) kinase activity"/>
    <property type="evidence" value="ECO:0007669"/>
    <property type="project" value="UniProtKB-EC"/>
</dbReference>
<evidence type="ECO:0000256" key="7">
    <source>
        <dbReference type="ARBA" id="ARBA00048201"/>
    </source>
</evidence>
<keyword evidence="2 8" id="KW-0808">Transferase</keyword>
<evidence type="ECO:0000313" key="10">
    <source>
        <dbReference type="EMBL" id="KAE8970247.1"/>
    </source>
</evidence>
<comment type="caution">
    <text evidence="10">The sequence shown here is derived from an EMBL/GenBank/DDBJ whole genome shotgun (WGS) entry which is preliminary data.</text>
</comment>
<comment type="catalytic activity">
    <reaction evidence="7">
        <text>L-seryl-[pyruvate dehydrogenase E1 alpha subunit] + ATP = O-phospho-L-seryl-[pyruvate dehydrogenase E1 alpha subunit] + ADP + H(+)</text>
        <dbReference type="Rhea" id="RHEA:23052"/>
        <dbReference type="Rhea" id="RHEA-COMP:13689"/>
        <dbReference type="Rhea" id="RHEA-COMP:13690"/>
        <dbReference type="ChEBI" id="CHEBI:15378"/>
        <dbReference type="ChEBI" id="CHEBI:29999"/>
        <dbReference type="ChEBI" id="CHEBI:30616"/>
        <dbReference type="ChEBI" id="CHEBI:83421"/>
        <dbReference type="ChEBI" id="CHEBI:456216"/>
        <dbReference type="EC" id="2.7.11.2"/>
    </reaction>
</comment>
<dbReference type="InterPro" id="IPR039028">
    <property type="entry name" value="BCKD/PDK"/>
</dbReference>
<dbReference type="PANTHER" id="PTHR11947">
    <property type="entry name" value="PYRUVATE DEHYDROGENASE KINASE"/>
    <property type="match status" value="1"/>
</dbReference>
<organism evidence="10 11">
    <name type="scientific">Phytophthora fragariae</name>
    <dbReference type="NCBI Taxonomy" id="53985"/>
    <lineage>
        <taxon>Eukaryota</taxon>
        <taxon>Sar</taxon>
        <taxon>Stramenopiles</taxon>
        <taxon>Oomycota</taxon>
        <taxon>Peronosporomycetes</taxon>
        <taxon>Peronosporales</taxon>
        <taxon>Peronosporaceae</taxon>
        <taxon>Phytophthora</taxon>
    </lineage>
</organism>
<gene>
    <name evidence="10" type="ORF">PF011_g26491</name>
</gene>
<name>A0A6A3HLQ5_9STRA</name>
<dbReference type="InterPro" id="IPR018955">
    <property type="entry name" value="BCDHK/PDK_N"/>
</dbReference>
<evidence type="ECO:0000256" key="6">
    <source>
        <dbReference type="ARBA" id="ARBA00023128"/>
    </source>
</evidence>
<keyword evidence="5 8" id="KW-0067">ATP-binding</keyword>
<evidence type="ECO:0000313" key="11">
    <source>
        <dbReference type="Proteomes" id="UP000460718"/>
    </source>
</evidence>
<keyword evidence="6 8" id="KW-0496">Mitochondrion</keyword>
<dbReference type="InterPro" id="IPR036890">
    <property type="entry name" value="HATPase_C_sf"/>
</dbReference>
<feature type="domain" description="Histidine kinase/HSP90-like ATPase" evidence="9">
    <location>
        <begin position="795"/>
        <end position="990"/>
    </location>
</feature>
<keyword evidence="4 8" id="KW-0418">Kinase</keyword>
<dbReference type="Proteomes" id="UP000460718">
    <property type="component" value="Unassembled WGS sequence"/>
</dbReference>
<dbReference type="SUPFAM" id="SSF55874">
    <property type="entry name" value="ATPase domain of HSP90 chaperone/DNA topoisomerase II/histidine kinase"/>
    <property type="match status" value="4"/>
</dbReference>
<reference evidence="10 11" key="1">
    <citation type="submission" date="2018-09" db="EMBL/GenBank/DDBJ databases">
        <title>Genomic investigation of the strawberry pathogen Phytophthora fragariae indicates pathogenicity is determined by transcriptional variation in three key races.</title>
        <authorList>
            <person name="Adams T.M."/>
            <person name="Armitage A.D."/>
            <person name="Sobczyk M.K."/>
            <person name="Bates H.J."/>
            <person name="Dunwell J.M."/>
            <person name="Nellist C.F."/>
            <person name="Harrison R.J."/>
        </authorList>
    </citation>
    <scope>NUCLEOTIDE SEQUENCE [LARGE SCALE GENOMIC DNA]</scope>
    <source>
        <strain evidence="10 11">SCRP245</strain>
    </source>
</reference>
<dbReference type="EC" id="2.7.11.-" evidence="8"/>
<dbReference type="Gene3D" id="3.30.565.10">
    <property type="entry name" value="Histidine kinase-like ATPase, C-terminal domain"/>
    <property type="match status" value="2"/>
</dbReference>
<dbReference type="Pfam" id="PF02518">
    <property type="entry name" value="HATPase_c"/>
    <property type="match status" value="2"/>
</dbReference>
<evidence type="ECO:0000256" key="8">
    <source>
        <dbReference type="RuleBase" id="RU366032"/>
    </source>
</evidence>
<dbReference type="PANTHER" id="PTHR11947:SF3">
    <property type="entry name" value="[PYRUVATE DEHYDROGENASE (ACETYL-TRANSFERRING)] KINASE, MITOCHONDRIAL"/>
    <property type="match status" value="1"/>
</dbReference>
<dbReference type="SUPFAM" id="SSF69012">
    <property type="entry name" value="alpha-ketoacid dehydrogenase kinase, N-terminal domain"/>
    <property type="match status" value="2"/>
</dbReference>
<dbReference type="InterPro" id="IPR036784">
    <property type="entry name" value="AK/P_DHK_N_sf"/>
</dbReference>
<dbReference type="GO" id="GO:0005759">
    <property type="term" value="C:mitochondrial matrix"/>
    <property type="evidence" value="ECO:0007669"/>
    <property type="project" value="UniProtKB-SubCell"/>
</dbReference>
<dbReference type="SMART" id="SM00387">
    <property type="entry name" value="HATPase_c"/>
    <property type="match status" value="2"/>
</dbReference>
<evidence type="ECO:0000259" key="9">
    <source>
        <dbReference type="SMART" id="SM00387"/>
    </source>
</evidence>